<keyword evidence="2 6" id="KW-0489">Methyltransferase</keyword>
<dbReference type="SUPFAM" id="SSF75217">
    <property type="entry name" value="alpha/beta knot"/>
    <property type="match status" value="1"/>
</dbReference>
<evidence type="ECO:0000259" key="5">
    <source>
        <dbReference type="Pfam" id="PF00588"/>
    </source>
</evidence>
<proteinExistence type="inferred from homology"/>
<dbReference type="Proteomes" id="UP000593766">
    <property type="component" value="Chromosome"/>
</dbReference>
<evidence type="ECO:0000256" key="2">
    <source>
        <dbReference type="ARBA" id="ARBA00022603"/>
    </source>
</evidence>
<reference evidence="6 7" key="1">
    <citation type="submission" date="2020-10" db="EMBL/GenBank/DDBJ databases">
        <title>Complete genome sequence of Thermosphaera aggregans strain 3507.</title>
        <authorList>
            <person name="Zayulina K.S."/>
            <person name="Elcheninov A.G."/>
            <person name="Toshchakov S.V."/>
            <person name="Kublanov I.V."/>
            <person name="Kochetkova T.V."/>
        </authorList>
    </citation>
    <scope>NUCLEOTIDE SEQUENCE [LARGE SCALE GENOMIC DNA]</scope>
    <source>
        <strain evidence="6 7">3507</strain>
    </source>
</reference>
<dbReference type="InterPro" id="IPR001537">
    <property type="entry name" value="SpoU_MeTrfase"/>
</dbReference>
<dbReference type="Pfam" id="PF00588">
    <property type="entry name" value="SpoU_methylase"/>
    <property type="match status" value="1"/>
</dbReference>
<dbReference type="OrthoDB" id="372184at2157"/>
<dbReference type="Gene3D" id="3.40.1280.10">
    <property type="match status" value="1"/>
</dbReference>
<evidence type="ECO:0000313" key="6">
    <source>
        <dbReference type="EMBL" id="QOR94427.1"/>
    </source>
</evidence>
<keyword evidence="3 6" id="KW-0808">Transferase</keyword>
<dbReference type="InterPro" id="IPR029026">
    <property type="entry name" value="tRNA_m1G_MTases_N"/>
</dbReference>
<dbReference type="GO" id="GO:0005829">
    <property type="term" value="C:cytosol"/>
    <property type="evidence" value="ECO:0007669"/>
    <property type="project" value="TreeGrafter"/>
</dbReference>
<dbReference type="RefSeq" id="WP_193436226.1">
    <property type="nucleotide sequence ID" value="NZ_CP063144.1"/>
</dbReference>
<keyword evidence="7" id="KW-1185">Reference proteome</keyword>
<dbReference type="PIRSF" id="PIRSF004808">
    <property type="entry name" value="LasT"/>
    <property type="match status" value="1"/>
</dbReference>
<dbReference type="CDD" id="cd18093">
    <property type="entry name" value="SpoU-like_TrmJ"/>
    <property type="match status" value="1"/>
</dbReference>
<evidence type="ECO:0000256" key="1">
    <source>
        <dbReference type="ARBA" id="ARBA00007228"/>
    </source>
</evidence>
<accession>A0A7M1USC7</accession>
<dbReference type="InterPro" id="IPR029028">
    <property type="entry name" value="Alpha/beta_knot_MTases"/>
</dbReference>
<dbReference type="GeneID" id="59453792"/>
<dbReference type="GO" id="GO:0002128">
    <property type="term" value="P:tRNA nucleoside ribose methylation"/>
    <property type="evidence" value="ECO:0007669"/>
    <property type="project" value="TreeGrafter"/>
</dbReference>
<keyword evidence="4" id="KW-0949">S-adenosyl-L-methionine</keyword>
<feature type="domain" description="tRNA/rRNA methyltransferase SpoU type" evidence="5">
    <location>
        <begin position="2"/>
        <end position="151"/>
    </location>
</feature>
<dbReference type="EMBL" id="CP063144">
    <property type="protein sequence ID" value="QOR94427.1"/>
    <property type="molecule type" value="Genomic_DNA"/>
</dbReference>
<dbReference type="GO" id="GO:0003723">
    <property type="term" value="F:RNA binding"/>
    <property type="evidence" value="ECO:0007669"/>
    <property type="project" value="InterPro"/>
</dbReference>
<evidence type="ECO:0000256" key="4">
    <source>
        <dbReference type="ARBA" id="ARBA00022691"/>
    </source>
</evidence>
<name>A0A7M1USC7_9CREN</name>
<dbReference type="AlphaFoldDB" id="A0A7M1USC7"/>
<organism evidence="6 7">
    <name type="scientific">Thermosphaera chiliense</name>
    <dbReference type="NCBI Taxonomy" id="3402707"/>
    <lineage>
        <taxon>Archaea</taxon>
        <taxon>Thermoproteota</taxon>
        <taxon>Thermoprotei</taxon>
        <taxon>Desulfurococcales</taxon>
        <taxon>Desulfurococcaceae</taxon>
        <taxon>Thermosphaera</taxon>
    </lineage>
</organism>
<comment type="similarity">
    <text evidence="1">Belongs to the class IV-like SAM-binding methyltransferase superfamily. RNA methyltransferase TrmH family.</text>
</comment>
<dbReference type="PANTHER" id="PTHR42786:SF2">
    <property type="entry name" value="TRNA (CYTIDINE_URIDINE-2'-O-)-METHYLTRANSFERASE TRMJ"/>
    <property type="match status" value="1"/>
</dbReference>
<gene>
    <name evidence="6" type="ORF">IMZ38_00200</name>
</gene>
<dbReference type="PANTHER" id="PTHR42786">
    <property type="entry name" value="TRNA/RRNA METHYLTRANSFERASE"/>
    <property type="match status" value="1"/>
</dbReference>
<dbReference type="InterPro" id="IPR004384">
    <property type="entry name" value="RNA_MeTrfase_TrmJ/LasT"/>
</dbReference>
<dbReference type="GO" id="GO:0008173">
    <property type="term" value="F:RNA methyltransferase activity"/>
    <property type="evidence" value="ECO:0007669"/>
    <property type="project" value="InterPro"/>
</dbReference>
<sequence>MIRVVLVGIEGAYNLGVISRTCVNFKVNELYLVNPSASVEEALLYSAKGREFLEKAVVVSSLDEALKGVDASVATSAKGYSPGDVLRQAIDIETFTSQIAPRIGRMALVFGRESTGLTREELAKTDFIVSIPGNPEYPVLNVSQAVAIFLWELWKIRREQSLNIAPSAPREEVEALISLVDNISSAIISTPEKARRAGLVWRRILHRARPTAYEARVLKYWLYRVRSKLGGG</sequence>
<protein>
    <submittedName>
        <fullName evidence="6">RNA methyltransferase</fullName>
    </submittedName>
</protein>
<evidence type="ECO:0000256" key="3">
    <source>
        <dbReference type="ARBA" id="ARBA00022679"/>
    </source>
</evidence>
<evidence type="ECO:0000313" key="7">
    <source>
        <dbReference type="Proteomes" id="UP000593766"/>
    </source>
</evidence>
<dbReference type="KEGG" id="tcs:IMZ38_00200"/>